<feature type="active site" description="Proton acceptor" evidence="5">
    <location>
        <position position="193"/>
    </location>
</feature>
<dbReference type="GO" id="GO:0031507">
    <property type="term" value="P:heterochromatin formation"/>
    <property type="evidence" value="ECO:0007669"/>
    <property type="project" value="TreeGrafter"/>
</dbReference>
<dbReference type="OrthoDB" id="1918432at2759"/>
<evidence type="ECO:0000256" key="2">
    <source>
        <dbReference type="ARBA" id="ARBA00022801"/>
    </source>
</evidence>
<feature type="domain" description="Histone deacetylase" evidence="9">
    <location>
        <begin position="102"/>
        <end position="370"/>
    </location>
</feature>
<feature type="binding site" evidence="7">
    <location>
        <position position="228"/>
    </location>
    <ligand>
        <name>a divalent metal cation</name>
        <dbReference type="ChEBI" id="CHEBI:60240"/>
    </ligand>
</feature>
<protein>
    <recommendedName>
        <fullName evidence="1 4">Histone deacetylase</fullName>
        <ecNumber evidence="1 4">3.5.1.98</ecNumber>
    </recommendedName>
</protein>
<accession>A0A1Y1UA91</accession>
<evidence type="ECO:0000256" key="5">
    <source>
        <dbReference type="PIRSR" id="PIRSR037913-1"/>
    </source>
</evidence>
<feature type="binding site" evidence="6">
    <location>
        <position position="151"/>
    </location>
    <ligand>
        <name>substrate</name>
    </ligand>
</feature>
<evidence type="ECO:0000256" key="1">
    <source>
        <dbReference type="ARBA" id="ARBA00012111"/>
    </source>
</evidence>
<dbReference type="GO" id="GO:0141221">
    <property type="term" value="F:histone deacetylase activity, hydrolytic mechanism"/>
    <property type="evidence" value="ECO:0007669"/>
    <property type="project" value="UniProtKB-EC"/>
</dbReference>
<keyword evidence="4" id="KW-0805">Transcription regulation</keyword>
<gene>
    <name evidence="10" type="ORF">BD324DRAFT_633286</name>
</gene>
<dbReference type="PIRSF" id="PIRSF037913">
    <property type="entry name" value="His_deacetylse_1"/>
    <property type="match status" value="1"/>
</dbReference>
<dbReference type="EC" id="3.5.1.98" evidence="1 4"/>
<evidence type="ECO:0000259" key="9">
    <source>
        <dbReference type="Pfam" id="PF00850"/>
    </source>
</evidence>
<name>A0A1Y1UA91_9TREE</name>
<evidence type="ECO:0000256" key="8">
    <source>
        <dbReference type="SAM" id="MobiDB-lite"/>
    </source>
</evidence>
<dbReference type="InterPro" id="IPR000286">
    <property type="entry name" value="HDACs"/>
</dbReference>
<dbReference type="Pfam" id="PF00850">
    <property type="entry name" value="Hist_deacetyl"/>
    <property type="match status" value="1"/>
</dbReference>
<comment type="catalytic activity">
    <reaction evidence="4">
        <text>N(6)-acetyl-L-lysyl-[histone] + H2O = L-lysyl-[histone] + acetate</text>
        <dbReference type="Rhea" id="RHEA:58196"/>
        <dbReference type="Rhea" id="RHEA-COMP:9845"/>
        <dbReference type="Rhea" id="RHEA-COMP:11338"/>
        <dbReference type="ChEBI" id="CHEBI:15377"/>
        <dbReference type="ChEBI" id="CHEBI:29969"/>
        <dbReference type="ChEBI" id="CHEBI:30089"/>
        <dbReference type="ChEBI" id="CHEBI:61930"/>
        <dbReference type="EC" id="3.5.1.98"/>
    </reaction>
</comment>
<feature type="region of interest" description="Disordered" evidence="8">
    <location>
        <begin position="425"/>
        <end position="466"/>
    </location>
</feature>
<comment type="similarity">
    <text evidence="4">Belongs to the histone deacetylase family. HD Type 1 subfamily.</text>
</comment>
<evidence type="ECO:0000313" key="10">
    <source>
        <dbReference type="EMBL" id="ORX34932.1"/>
    </source>
</evidence>
<keyword evidence="4" id="KW-0539">Nucleus</keyword>
<reference evidence="10 11" key="1">
    <citation type="submission" date="2017-03" db="EMBL/GenBank/DDBJ databases">
        <title>Widespread Adenine N6-methylation of Active Genes in Fungi.</title>
        <authorList>
            <consortium name="DOE Joint Genome Institute"/>
            <person name="Mondo S.J."/>
            <person name="Dannebaum R.O."/>
            <person name="Kuo R.C."/>
            <person name="Louie K.B."/>
            <person name="Bewick A.J."/>
            <person name="Labutti K."/>
            <person name="Haridas S."/>
            <person name="Kuo A."/>
            <person name="Salamov A."/>
            <person name="Ahrendt S.R."/>
            <person name="Lau R."/>
            <person name="Bowen B.P."/>
            <person name="Lipzen A."/>
            <person name="Sullivan W."/>
            <person name="Andreopoulos W.B."/>
            <person name="Clum A."/>
            <person name="Lindquist E."/>
            <person name="Daum C."/>
            <person name="Northen T.R."/>
            <person name="Ramamoorthy G."/>
            <person name="Schmitz R.J."/>
            <person name="Gryganskyi A."/>
            <person name="Culley D."/>
            <person name="Magnuson J."/>
            <person name="James T.Y."/>
            <person name="O'Malley M.A."/>
            <person name="Stajich J.E."/>
            <person name="Spatafora J.W."/>
            <person name="Visel A."/>
            <person name="Grigoriev I.V."/>
        </authorList>
    </citation>
    <scope>NUCLEOTIDE SEQUENCE [LARGE SCALE GENOMIC DNA]</scope>
    <source>
        <strain evidence="10 11">NRRL Y-17943</strain>
    </source>
</reference>
<dbReference type="PRINTS" id="PR01270">
    <property type="entry name" value="HDASUPER"/>
</dbReference>
<dbReference type="RefSeq" id="XP_021869148.1">
    <property type="nucleotide sequence ID" value="XM_022016609.1"/>
</dbReference>
<evidence type="ECO:0000256" key="4">
    <source>
        <dbReference type="PIRNR" id="PIRNR037913"/>
    </source>
</evidence>
<sequence>MTSVVEPFTPTPTASSSNPRRVAYFYDPDVGNYVYYLGHPMKPHRIRMAHNLIVNYGLCDDIDETGESEGSRSVNDPIVQEYAEGDGERAKTERLTGSRGKSMQVFRPRRADRGDMTKFHSDEYIELLEKVTPETAEYLTGGGVRCLIGEDCPAFEGLFEFCSISAGGTIAAAETLNSGAADITINWAGGLHHAKKTEASGFCYVNDIVLGILELLRIHPRVLYIDVDVHHGDGVEEAFYTTDRVMTASFHRFGEFFPGTGDVRDIGMKRGKGYSINVPLRDGIRDDSFHSIFKPIINSIIEHYQPGAIVLQMGADSLAGDKLGGFNLTLQGHAECARFVKAFGLPVMMLGGGGYTTKNVARAWTYETAVMCGKELDENLPYNQYMEYYGPRYKLEVLSNNTDDHNHPEYLDAIKRSVLHNLKNLPHAPSAGMQRAPQPLGKELGLKNGEALDPEDEVEIRLRSER</sequence>
<dbReference type="InterPro" id="IPR003084">
    <property type="entry name" value="HDAC_I/II"/>
</dbReference>
<dbReference type="AlphaFoldDB" id="A0A1Y1UA91"/>
<keyword evidence="7" id="KW-0479">Metal-binding</keyword>
<dbReference type="Gene3D" id="3.40.800.20">
    <property type="entry name" value="Histone deacetylase domain"/>
    <property type="match status" value="1"/>
</dbReference>
<comment type="caution">
    <text evidence="10">The sequence shown here is derived from an EMBL/GenBank/DDBJ whole genome shotgun (WGS) entry which is preliminary data.</text>
</comment>
<dbReference type="STRING" id="4999.A0A1Y1UA91"/>
<dbReference type="SUPFAM" id="SSF52768">
    <property type="entry name" value="Arginase/deacetylase"/>
    <property type="match status" value="1"/>
</dbReference>
<dbReference type="GeneID" id="33558418"/>
<dbReference type="GO" id="GO:0070210">
    <property type="term" value="C:Rpd3L-Expanded complex"/>
    <property type="evidence" value="ECO:0007669"/>
    <property type="project" value="TreeGrafter"/>
</dbReference>
<feature type="binding site" evidence="6">
    <location>
        <position position="355"/>
    </location>
    <ligand>
        <name>substrate</name>
    </ligand>
</feature>
<proteinExistence type="inferred from homology"/>
<dbReference type="Proteomes" id="UP000193218">
    <property type="component" value="Unassembled WGS sequence"/>
</dbReference>
<dbReference type="InterPro" id="IPR023801">
    <property type="entry name" value="His_deacetylse_dom"/>
</dbReference>
<dbReference type="InterPro" id="IPR037138">
    <property type="entry name" value="His_deacetylse_dom_sf"/>
</dbReference>
<feature type="binding site" evidence="7">
    <location>
        <position position="316"/>
    </location>
    <ligand>
        <name>a divalent metal cation</name>
        <dbReference type="ChEBI" id="CHEBI:60240"/>
    </ligand>
</feature>
<keyword evidence="3 4" id="KW-0156">Chromatin regulator</keyword>
<evidence type="ECO:0000313" key="11">
    <source>
        <dbReference type="Proteomes" id="UP000193218"/>
    </source>
</evidence>
<organism evidence="10 11">
    <name type="scientific">Kockovaella imperatae</name>
    <dbReference type="NCBI Taxonomy" id="4999"/>
    <lineage>
        <taxon>Eukaryota</taxon>
        <taxon>Fungi</taxon>
        <taxon>Dikarya</taxon>
        <taxon>Basidiomycota</taxon>
        <taxon>Agaricomycotina</taxon>
        <taxon>Tremellomycetes</taxon>
        <taxon>Tremellales</taxon>
        <taxon>Cuniculitremaceae</taxon>
        <taxon>Kockovaella</taxon>
    </lineage>
</organism>
<dbReference type="PANTHER" id="PTHR10625">
    <property type="entry name" value="HISTONE DEACETYLASE HDAC1-RELATED"/>
    <property type="match status" value="1"/>
</dbReference>
<dbReference type="EMBL" id="NBSH01000012">
    <property type="protein sequence ID" value="ORX34932.1"/>
    <property type="molecule type" value="Genomic_DNA"/>
</dbReference>
<feature type="binding site" evidence="6">
    <location>
        <position position="201"/>
    </location>
    <ligand>
        <name>substrate</name>
    </ligand>
</feature>
<evidence type="ECO:0000256" key="7">
    <source>
        <dbReference type="PIRSR" id="PIRSR037913-3"/>
    </source>
</evidence>
<comment type="subcellular location">
    <subcellularLocation>
        <location evidence="4">Nucleus</location>
    </subcellularLocation>
</comment>
<dbReference type="GO" id="GO:0046872">
    <property type="term" value="F:metal ion binding"/>
    <property type="evidence" value="ECO:0007669"/>
    <property type="project" value="UniProtKB-KW"/>
</dbReference>
<evidence type="ECO:0000256" key="6">
    <source>
        <dbReference type="PIRSR" id="PIRSR037913-2"/>
    </source>
</evidence>
<keyword evidence="2 4" id="KW-0378">Hydrolase</keyword>
<dbReference type="InterPro" id="IPR023696">
    <property type="entry name" value="Ureohydrolase_dom_sf"/>
</dbReference>
<evidence type="ECO:0000256" key="3">
    <source>
        <dbReference type="ARBA" id="ARBA00022853"/>
    </source>
</evidence>
<dbReference type="InParanoid" id="A0A1Y1UA91"/>
<feature type="binding site" evidence="7">
    <location>
        <position position="230"/>
    </location>
    <ligand>
        <name>a divalent metal cation</name>
        <dbReference type="ChEBI" id="CHEBI:60240"/>
    </ligand>
</feature>
<keyword evidence="4" id="KW-0804">Transcription</keyword>
<keyword evidence="11" id="KW-1185">Reference proteome</keyword>
<dbReference type="PANTHER" id="PTHR10625:SF2">
    <property type="entry name" value="HISTONE DEACETYLASE"/>
    <property type="match status" value="1"/>
</dbReference>